<comment type="caution">
    <text evidence="1">The sequence shown here is derived from an EMBL/GenBank/DDBJ whole genome shotgun (WGS) entry which is preliminary data.</text>
</comment>
<dbReference type="InterPro" id="IPR012337">
    <property type="entry name" value="RNaseH-like_sf"/>
</dbReference>
<feature type="non-terminal residue" evidence="1">
    <location>
        <position position="298"/>
    </location>
</feature>
<dbReference type="PANTHER" id="PTHR40866">
    <property type="entry name" value="BED-TYPE DOMAIN-CONTAINING PROTEIN"/>
    <property type="match status" value="1"/>
</dbReference>
<keyword evidence="2" id="KW-1185">Reference proteome</keyword>
<accession>A0A2P4X7J2</accession>
<evidence type="ECO:0008006" key="3">
    <source>
        <dbReference type="Google" id="ProtNLM"/>
    </source>
</evidence>
<proteinExistence type="predicted"/>
<dbReference type="SUPFAM" id="SSF53098">
    <property type="entry name" value="Ribonuclease H-like"/>
    <property type="match status" value="1"/>
</dbReference>
<sequence length="298" mass="33106">MSDVLLAPKSSNYKFTPKQMAAFYFKPLLTEDGEPTGLHACKACGKTRKHMPKTGYTNLVSHVRSDHPRFEAEMEAASTAATGTLLPWEILGRDMENVTKAVEKNIGAVLPDKFGAILDEWMHGTEHYMAVYACFELNGVRPCPLLSLAPIINGPDDSLNAESHVAALAAFLPFFEVSAADGSATNRLRKPSPELGAVILRLRTSLRPKLRNETRWGSTYTMLARYFELREFISADDEELAEEMPSPAANRRLKSLLTQLADVESVSKKLQTEDLTLLDARDLLDGLMEIQPSFNNYL</sequence>
<evidence type="ECO:0000313" key="2">
    <source>
        <dbReference type="Proteomes" id="UP000237271"/>
    </source>
</evidence>
<dbReference type="EMBL" id="NCKW01015946">
    <property type="protein sequence ID" value="POM61506.1"/>
    <property type="molecule type" value="Genomic_DNA"/>
</dbReference>
<dbReference type="AlphaFoldDB" id="A0A2P4X7J2"/>
<organism evidence="1 2">
    <name type="scientific">Phytophthora palmivora</name>
    <dbReference type="NCBI Taxonomy" id="4796"/>
    <lineage>
        <taxon>Eukaryota</taxon>
        <taxon>Sar</taxon>
        <taxon>Stramenopiles</taxon>
        <taxon>Oomycota</taxon>
        <taxon>Peronosporomycetes</taxon>
        <taxon>Peronosporales</taxon>
        <taxon>Peronosporaceae</taxon>
        <taxon>Phytophthora</taxon>
    </lineage>
</organism>
<protein>
    <recommendedName>
        <fullName evidence="3">BED-type domain-containing protein</fullName>
    </recommendedName>
</protein>
<name>A0A2P4X7J2_9STRA</name>
<evidence type="ECO:0000313" key="1">
    <source>
        <dbReference type="EMBL" id="POM61506.1"/>
    </source>
</evidence>
<dbReference type="PANTHER" id="PTHR40866:SF1">
    <property type="entry name" value="BED-TYPE DOMAIN-CONTAINING PROTEIN"/>
    <property type="match status" value="1"/>
</dbReference>
<reference evidence="1 2" key="1">
    <citation type="journal article" date="2017" name="Genome Biol. Evol.">
        <title>Phytophthora megakarya and P. palmivora, closely related causal agents of cacao black pod rot, underwent increases in genome sizes and gene numbers by different mechanisms.</title>
        <authorList>
            <person name="Ali S.S."/>
            <person name="Shao J."/>
            <person name="Lary D.J."/>
            <person name="Kronmiller B."/>
            <person name="Shen D."/>
            <person name="Strem M.D."/>
            <person name="Amoako-Attah I."/>
            <person name="Akrofi A.Y."/>
            <person name="Begoude B.A."/>
            <person name="Ten Hoopen G.M."/>
            <person name="Coulibaly K."/>
            <person name="Kebe B.I."/>
            <person name="Melnick R.L."/>
            <person name="Guiltinan M.J."/>
            <person name="Tyler B.M."/>
            <person name="Meinhardt L.W."/>
            <person name="Bailey B.A."/>
        </authorList>
    </citation>
    <scope>NUCLEOTIDE SEQUENCE [LARGE SCALE GENOMIC DNA]</scope>
    <source>
        <strain evidence="2">sbr112.9</strain>
    </source>
</reference>
<gene>
    <name evidence="1" type="ORF">PHPALM_29461</name>
</gene>
<dbReference type="OrthoDB" id="119304at2759"/>
<dbReference type="Proteomes" id="UP000237271">
    <property type="component" value="Unassembled WGS sequence"/>
</dbReference>